<proteinExistence type="predicted"/>
<dbReference type="RefSeq" id="WP_008586438.1">
    <property type="nucleotide sequence ID" value="NZ_CP007035.1"/>
</dbReference>
<dbReference type="OrthoDB" id="950503at2"/>
<protein>
    <submittedName>
        <fullName evidence="1">Uncharacterized protein</fullName>
    </submittedName>
</protein>
<dbReference type="Proteomes" id="UP000003586">
    <property type="component" value="Chromosome"/>
</dbReference>
<name>W0F7I8_9BACT</name>
<dbReference type="eggNOG" id="ENOG5033B9E">
    <property type="taxonomic scope" value="Bacteria"/>
</dbReference>
<evidence type="ECO:0000313" key="1">
    <source>
        <dbReference type="EMBL" id="AHF17768.1"/>
    </source>
</evidence>
<organism evidence="1 2">
    <name type="scientific">Niabella soli DSM 19437</name>
    <dbReference type="NCBI Taxonomy" id="929713"/>
    <lineage>
        <taxon>Bacteria</taxon>
        <taxon>Pseudomonadati</taxon>
        <taxon>Bacteroidota</taxon>
        <taxon>Chitinophagia</taxon>
        <taxon>Chitinophagales</taxon>
        <taxon>Chitinophagaceae</taxon>
        <taxon>Niabella</taxon>
    </lineage>
</organism>
<reference evidence="1 2" key="1">
    <citation type="submission" date="2013-12" db="EMBL/GenBank/DDBJ databases">
        <authorList>
            <consortium name="DOE Joint Genome Institute"/>
            <person name="Eisen J."/>
            <person name="Huntemann M."/>
            <person name="Han J."/>
            <person name="Chen A."/>
            <person name="Kyrpides N."/>
            <person name="Mavromatis K."/>
            <person name="Markowitz V."/>
            <person name="Palaniappan K."/>
            <person name="Ivanova N."/>
            <person name="Schaumberg A."/>
            <person name="Pati A."/>
            <person name="Liolios K."/>
            <person name="Nordberg H.P."/>
            <person name="Cantor M.N."/>
            <person name="Hua S.X."/>
            <person name="Woyke T."/>
        </authorList>
    </citation>
    <scope>NUCLEOTIDE SEQUENCE [LARGE SCALE GENOMIC DNA]</scope>
    <source>
        <strain evidence="2">DSM 19437</strain>
    </source>
</reference>
<dbReference type="HOGENOM" id="CLU_124941_0_0_10"/>
<sequence>MLKTITAIILFLLLAFNWAGYRIMTTWLTHNADQRLEAKIDRNDYDEAALIEIRVPLNMPYITDQPEYERHYGEIEFHGQYYRYVKRKIENGALVLKCIPNDSKRRITAKANEFFKDINGLDGSRQDKKQSTTVKLSLGDYDDTVSSFDIAALPTRCLSPVFPKLRIALPEAFLKAPAQPPDLQS</sequence>
<gene>
    <name evidence="1" type="ORF">NIASO_13915</name>
</gene>
<dbReference type="AlphaFoldDB" id="W0F7I8"/>
<dbReference type="STRING" id="929713.NIASO_13915"/>
<dbReference type="EMBL" id="CP007035">
    <property type="protein sequence ID" value="AHF17768.1"/>
    <property type="molecule type" value="Genomic_DNA"/>
</dbReference>
<dbReference type="KEGG" id="nso:NIASO_13915"/>
<accession>W0F7I8</accession>
<evidence type="ECO:0000313" key="2">
    <source>
        <dbReference type="Proteomes" id="UP000003586"/>
    </source>
</evidence>
<keyword evidence="2" id="KW-1185">Reference proteome</keyword>